<feature type="transmembrane region" description="Helical" evidence="1">
    <location>
        <begin position="114"/>
        <end position="135"/>
    </location>
</feature>
<organism evidence="2 3">
    <name type="scientific">Tessaracoccus antarcticus</name>
    <dbReference type="NCBI Taxonomy" id="2479848"/>
    <lineage>
        <taxon>Bacteria</taxon>
        <taxon>Bacillati</taxon>
        <taxon>Actinomycetota</taxon>
        <taxon>Actinomycetes</taxon>
        <taxon>Propionibacteriales</taxon>
        <taxon>Propionibacteriaceae</taxon>
        <taxon>Tessaracoccus</taxon>
    </lineage>
</organism>
<accession>A0A3M0GKL7</accession>
<name>A0A3M0GKL7_9ACTN</name>
<feature type="transmembrane region" description="Helical" evidence="1">
    <location>
        <begin position="91"/>
        <end position="108"/>
    </location>
</feature>
<feature type="transmembrane region" description="Helical" evidence="1">
    <location>
        <begin position="27"/>
        <end position="50"/>
    </location>
</feature>
<keyword evidence="1" id="KW-0472">Membrane</keyword>
<keyword evidence="1" id="KW-0812">Transmembrane</keyword>
<comment type="caution">
    <text evidence="2">The sequence shown here is derived from an EMBL/GenBank/DDBJ whole genome shotgun (WGS) entry which is preliminary data.</text>
</comment>
<dbReference type="AlphaFoldDB" id="A0A3M0GKL7"/>
<dbReference type="EMBL" id="REFW01000001">
    <property type="protein sequence ID" value="RMB61689.1"/>
    <property type="molecule type" value="Genomic_DNA"/>
</dbReference>
<feature type="transmembrane region" description="Helical" evidence="1">
    <location>
        <begin position="56"/>
        <end position="75"/>
    </location>
</feature>
<sequence>MNALSPEEARQQLAEASDRAELSRSDAVVGAGVTGGIGILVAATLAAATVWRGSPVGLGVSMGVYAVALALLMWWQASKFRISDRRWRRRYQWGFGLTMTLYVVGILWESFAFPGWAIFAPFCVAVAVPALVSAVKMWRG</sequence>
<keyword evidence="1" id="KW-1133">Transmembrane helix</keyword>
<protein>
    <submittedName>
        <fullName evidence="2">Uncharacterized protein</fullName>
    </submittedName>
</protein>
<dbReference type="Proteomes" id="UP000275256">
    <property type="component" value="Unassembled WGS sequence"/>
</dbReference>
<keyword evidence="3" id="KW-1185">Reference proteome</keyword>
<evidence type="ECO:0000256" key="1">
    <source>
        <dbReference type="SAM" id="Phobius"/>
    </source>
</evidence>
<reference evidence="2 3" key="1">
    <citation type="submission" date="2018-10" db="EMBL/GenBank/DDBJ databases">
        <title>Tessaracoccus antarcticuss sp. nov., isolated from sediment.</title>
        <authorList>
            <person name="Zhou L.Y."/>
            <person name="Du Z.J."/>
        </authorList>
    </citation>
    <scope>NUCLEOTIDE SEQUENCE [LARGE SCALE GENOMIC DNA]</scope>
    <source>
        <strain evidence="2 3">JDX10</strain>
    </source>
</reference>
<proteinExistence type="predicted"/>
<evidence type="ECO:0000313" key="2">
    <source>
        <dbReference type="EMBL" id="RMB61689.1"/>
    </source>
</evidence>
<gene>
    <name evidence="2" type="ORF">EAX62_03410</name>
</gene>
<evidence type="ECO:0000313" key="3">
    <source>
        <dbReference type="Proteomes" id="UP000275256"/>
    </source>
</evidence>
<dbReference type="RefSeq" id="WP_121900236.1">
    <property type="nucleotide sequence ID" value="NZ_REFW01000001.1"/>
</dbReference>